<evidence type="ECO:0000256" key="1">
    <source>
        <dbReference type="ARBA" id="ARBA00004906"/>
    </source>
</evidence>
<dbReference type="Gene3D" id="1.25.40.20">
    <property type="entry name" value="Ankyrin repeat-containing domain"/>
    <property type="match status" value="1"/>
</dbReference>
<organism evidence="6 7">
    <name type="scientific">Pyxicephalus adspersus</name>
    <name type="common">African bullfrog</name>
    <dbReference type="NCBI Taxonomy" id="30357"/>
    <lineage>
        <taxon>Eukaryota</taxon>
        <taxon>Metazoa</taxon>
        <taxon>Chordata</taxon>
        <taxon>Craniata</taxon>
        <taxon>Vertebrata</taxon>
        <taxon>Euteleostomi</taxon>
        <taxon>Amphibia</taxon>
        <taxon>Batrachia</taxon>
        <taxon>Anura</taxon>
        <taxon>Neobatrachia</taxon>
        <taxon>Ranoidea</taxon>
        <taxon>Pyxicephalidae</taxon>
        <taxon>Pyxicephalinae</taxon>
        <taxon>Pyxicephalus</taxon>
    </lineage>
</organism>
<feature type="domain" description="SOCS box" evidence="5">
    <location>
        <begin position="411"/>
        <end position="450"/>
    </location>
</feature>
<comment type="caution">
    <text evidence="6">The sequence shown here is derived from an EMBL/GenBank/DDBJ whole genome shotgun (WGS) entry which is preliminary data.</text>
</comment>
<dbReference type="InterPro" id="IPR036036">
    <property type="entry name" value="SOCS_box-like_dom_sf"/>
</dbReference>
<comment type="pathway">
    <text evidence="1">Protein modification; protein ubiquitination.</text>
</comment>
<dbReference type="Pfam" id="PF07525">
    <property type="entry name" value="SOCS_box"/>
    <property type="match status" value="1"/>
</dbReference>
<dbReference type="EMBL" id="DYDO01000006">
    <property type="protein sequence ID" value="DBA22242.1"/>
    <property type="molecule type" value="Genomic_DNA"/>
</dbReference>
<gene>
    <name evidence="6" type="ORF">GDO54_013288</name>
</gene>
<dbReference type="SUPFAM" id="SSF48403">
    <property type="entry name" value="Ankyrin repeat"/>
    <property type="match status" value="1"/>
</dbReference>
<keyword evidence="7" id="KW-1185">Reference proteome</keyword>
<dbReference type="InterPro" id="IPR001496">
    <property type="entry name" value="SOCS_box"/>
</dbReference>
<dbReference type="GO" id="GO:0035556">
    <property type="term" value="P:intracellular signal transduction"/>
    <property type="evidence" value="ECO:0007669"/>
    <property type="project" value="InterPro"/>
</dbReference>
<dbReference type="PANTHER" id="PTHR24198:SF189">
    <property type="entry name" value="ANKYRIN REPEAT AND SOCS BOX PROTEIN 16"/>
    <property type="match status" value="1"/>
</dbReference>
<evidence type="ECO:0000259" key="5">
    <source>
        <dbReference type="SMART" id="SM00969"/>
    </source>
</evidence>
<dbReference type="InterPro" id="IPR036770">
    <property type="entry name" value="Ankyrin_rpt-contain_sf"/>
</dbReference>
<dbReference type="AlphaFoldDB" id="A0AAV3A702"/>
<dbReference type="InterPro" id="IPR002110">
    <property type="entry name" value="Ankyrin_rpt"/>
</dbReference>
<dbReference type="PANTHER" id="PTHR24198">
    <property type="entry name" value="ANKYRIN REPEAT AND PROTEIN KINASE DOMAIN-CONTAINING PROTEIN"/>
    <property type="match status" value="1"/>
</dbReference>
<evidence type="ECO:0000256" key="4">
    <source>
        <dbReference type="PROSITE-ProRule" id="PRU00023"/>
    </source>
</evidence>
<dbReference type="GO" id="GO:0005737">
    <property type="term" value="C:cytoplasm"/>
    <property type="evidence" value="ECO:0007669"/>
    <property type="project" value="TreeGrafter"/>
</dbReference>
<feature type="repeat" description="ANK" evidence="4">
    <location>
        <begin position="145"/>
        <end position="177"/>
    </location>
</feature>
<evidence type="ECO:0000256" key="3">
    <source>
        <dbReference type="ARBA" id="ARBA00023043"/>
    </source>
</evidence>
<accession>A0AAV3A702</accession>
<evidence type="ECO:0000256" key="2">
    <source>
        <dbReference type="ARBA" id="ARBA00022737"/>
    </source>
</evidence>
<dbReference type="PROSITE" id="PS50088">
    <property type="entry name" value="ANK_REPEAT"/>
    <property type="match status" value="4"/>
</dbReference>
<name>A0AAV3A702_PYXAD</name>
<reference evidence="6" key="1">
    <citation type="thesis" date="2020" institute="ProQuest LLC" country="789 East Eisenhower Parkway, Ann Arbor, MI, USA">
        <title>Comparative Genomics and Chromosome Evolution.</title>
        <authorList>
            <person name="Mudd A.B."/>
        </authorList>
    </citation>
    <scope>NUCLEOTIDE SEQUENCE</scope>
    <source>
        <strain evidence="6">1538</strain>
        <tissue evidence="6">Blood</tissue>
    </source>
</reference>
<keyword evidence="2" id="KW-0677">Repeat</keyword>
<dbReference type="CDD" id="cd03723">
    <property type="entry name" value="SOCS_ASB4_ASB18"/>
    <property type="match status" value="1"/>
</dbReference>
<dbReference type="SMART" id="SM00248">
    <property type="entry name" value="ANK"/>
    <property type="match status" value="8"/>
</dbReference>
<dbReference type="SMART" id="SM00969">
    <property type="entry name" value="SOCS_box"/>
    <property type="match status" value="1"/>
</dbReference>
<dbReference type="Pfam" id="PF00023">
    <property type="entry name" value="Ank"/>
    <property type="match status" value="1"/>
</dbReference>
<feature type="repeat" description="ANK" evidence="4">
    <location>
        <begin position="286"/>
        <end position="318"/>
    </location>
</feature>
<protein>
    <recommendedName>
        <fullName evidence="5">SOCS box domain-containing protein</fullName>
    </recommendedName>
</protein>
<evidence type="ECO:0000313" key="7">
    <source>
        <dbReference type="Proteomes" id="UP001181693"/>
    </source>
</evidence>
<feature type="repeat" description="ANK" evidence="4">
    <location>
        <begin position="212"/>
        <end position="244"/>
    </location>
</feature>
<evidence type="ECO:0000313" key="6">
    <source>
        <dbReference type="EMBL" id="DBA22242.1"/>
    </source>
</evidence>
<dbReference type="Proteomes" id="UP001181693">
    <property type="component" value="Unassembled WGS sequence"/>
</dbReference>
<keyword evidence="3 4" id="KW-0040">ANK repeat</keyword>
<feature type="repeat" description="ANK" evidence="4">
    <location>
        <begin position="178"/>
        <end position="210"/>
    </location>
</feature>
<dbReference type="Pfam" id="PF13637">
    <property type="entry name" value="Ank_4"/>
    <property type="match status" value="1"/>
</dbReference>
<dbReference type="Pfam" id="PF12796">
    <property type="entry name" value="Ank_2"/>
    <property type="match status" value="1"/>
</dbReference>
<proteinExistence type="predicted"/>
<dbReference type="SUPFAM" id="SSF158235">
    <property type="entry name" value="SOCS box-like"/>
    <property type="match status" value="1"/>
</dbReference>
<dbReference type="PROSITE" id="PS50297">
    <property type="entry name" value="ANK_REP_REGION"/>
    <property type="match status" value="3"/>
</dbReference>
<sequence length="456" mass="50594">MSRDTFPFTTSTLRSLQWQREQLEFEDRRRAVSRQCITRRLQTQRSNFHPPASQRRQYCRDAAIHNALYTGDMERIKVIFKEKDSAEVVVETVTEELQWSPDIGLFSLTPKKSHTTPLRITAARGYSECVRHLICHGANPNSTVGGRGALHDACEGAHSVCTQLLLSRGADANLQSEDGQAPLHVCTTKDTLECAKQLLEYGGIVNLPCHYTRATPLHVAATRGLEAHVELYLSLGADPCAINREGETPVNAACAASDSPQHFGRYLRVVEMLLKAGGNPSTPGKKGHGPLHNASSNCHLKLVQMLLDFGASVNVTNSAGYTPLDCALQVCTDYPECQPHQLVQTLLNHGSAPPGIKMWRYCAASPLTFEILLNCYDRIPPGDFWVEAVPTSVWKEYKTLYESISRVSNQPRRLQHLARCALRNKYGGLCYKAIPDLRLPLTLTAYLLLQPEGGIH</sequence>